<accession>A0ABQ6B5F1</accession>
<dbReference type="EMBL" id="BSOW01000027">
    <property type="protein sequence ID" value="GLR89607.1"/>
    <property type="molecule type" value="Genomic_DNA"/>
</dbReference>
<evidence type="ECO:0000313" key="2">
    <source>
        <dbReference type="Proteomes" id="UP001156905"/>
    </source>
</evidence>
<comment type="caution">
    <text evidence="1">The sequence shown here is derived from an EMBL/GenBank/DDBJ whole genome shotgun (WGS) entry which is preliminary data.</text>
</comment>
<organism evidence="1 2">
    <name type="scientific">Bradyrhizobium iriomotense</name>
    <dbReference type="NCBI Taxonomy" id="441950"/>
    <lineage>
        <taxon>Bacteria</taxon>
        <taxon>Pseudomonadati</taxon>
        <taxon>Pseudomonadota</taxon>
        <taxon>Alphaproteobacteria</taxon>
        <taxon>Hyphomicrobiales</taxon>
        <taxon>Nitrobacteraceae</taxon>
        <taxon>Bradyrhizobium</taxon>
    </lineage>
</organism>
<gene>
    <name evidence="1" type="ORF">GCM10007857_63210</name>
</gene>
<dbReference type="Proteomes" id="UP001156905">
    <property type="component" value="Unassembled WGS sequence"/>
</dbReference>
<sequence>MTNPFLAPHPAESTAGNIVKFTSGVDGAKSTLWVAAFAFASILVAMPYPTQAGSASDSLNWSSSTKSNGASAVAVKKSISPFWDTRIGVDMTVAREPTTTSDLLAEKAANGGNAPQSSGIAWAATTAPGVGPVWDKTVVNARFDTGEQSSKIGTSLIKSVPLRSDYSLALQIDSDVVQKGEMPLFGLLGQVTRNYETHNSAKVTVTGIGTSFVISETMSTTDDKWLRSFGAEQMLSNGITISSTIGETTQGSTNMSLTAGFKKSW</sequence>
<evidence type="ECO:0000313" key="1">
    <source>
        <dbReference type="EMBL" id="GLR89607.1"/>
    </source>
</evidence>
<evidence type="ECO:0008006" key="3">
    <source>
        <dbReference type="Google" id="ProtNLM"/>
    </source>
</evidence>
<dbReference type="RefSeq" id="WP_284271868.1">
    <property type="nucleotide sequence ID" value="NZ_BSOW01000027.1"/>
</dbReference>
<reference evidence="2" key="1">
    <citation type="journal article" date="2019" name="Int. J. Syst. Evol. Microbiol.">
        <title>The Global Catalogue of Microorganisms (GCM) 10K type strain sequencing project: providing services to taxonomists for standard genome sequencing and annotation.</title>
        <authorList>
            <consortium name="The Broad Institute Genomics Platform"/>
            <consortium name="The Broad Institute Genome Sequencing Center for Infectious Disease"/>
            <person name="Wu L."/>
            <person name="Ma J."/>
        </authorList>
    </citation>
    <scope>NUCLEOTIDE SEQUENCE [LARGE SCALE GENOMIC DNA]</scope>
    <source>
        <strain evidence="2">NBRC 102520</strain>
    </source>
</reference>
<name>A0ABQ6B5F1_9BRAD</name>
<keyword evidence="2" id="KW-1185">Reference proteome</keyword>
<proteinExistence type="predicted"/>
<protein>
    <recommendedName>
        <fullName evidence="3">Lipid/polyisoprenoid-binding YceI-like domain-containing protein</fullName>
    </recommendedName>
</protein>